<gene>
    <name evidence="6" type="ORF">AOZ06_09860</name>
</gene>
<dbReference type="PRINTS" id="PR00455">
    <property type="entry name" value="HTHTETR"/>
</dbReference>
<keyword evidence="7" id="KW-1185">Reference proteome</keyword>
<dbReference type="PROSITE" id="PS50977">
    <property type="entry name" value="HTH_TETR_2"/>
    <property type="match status" value="1"/>
</dbReference>
<name>A0A0N9HVY2_9PSEU</name>
<dbReference type="InterPro" id="IPR036271">
    <property type="entry name" value="Tet_transcr_reg_TetR-rel_C_sf"/>
</dbReference>
<dbReference type="SUPFAM" id="SSF48498">
    <property type="entry name" value="Tetracyclin repressor-like, C-terminal domain"/>
    <property type="match status" value="1"/>
</dbReference>
<dbReference type="KEGG" id="kphy:AOZ06_09860"/>
<evidence type="ECO:0000256" key="2">
    <source>
        <dbReference type="ARBA" id="ARBA00023125"/>
    </source>
</evidence>
<dbReference type="PANTHER" id="PTHR30055">
    <property type="entry name" value="HTH-TYPE TRANSCRIPTIONAL REGULATOR RUTR"/>
    <property type="match status" value="1"/>
</dbReference>
<keyword evidence="3" id="KW-0804">Transcription</keyword>
<dbReference type="RefSeq" id="WP_054289157.1">
    <property type="nucleotide sequence ID" value="NZ_CP012752.1"/>
</dbReference>
<dbReference type="Pfam" id="PF00440">
    <property type="entry name" value="TetR_N"/>
    <property type="match status" value="1"/>
</dbReference>
<feature type="domain" description="HTH tetR-type" evidence="5">
    <location>
        <begin position="31"/>
        <end position="91"/>
    </location>
</feature>
<dbReference type="GO" id="GO:0000976">
    <property type="term" value="F:transcription cis-regulatory region binding"/>
    <property type="evidence" value="ECO:0007669"/>
    <property type="project" value="TreeGrafter"/>
</dbReference>
<dbReference type="GO" id="GO:0003700">
    <property type="term" value="F:DNA-binding transcription factor activity"/>
    <property type="evidence" value="ECO:0007669"/>
    <property type="project" value="TreeGrafter"/>
</dbReference>
<dbReference type="AlphaFoldDB" id="A0A0N9HVY2"/>
<evidence type="ECO:0000259" key="5">
    <source>
        <dbReference type="PROSITE" id="PS50977"/>
    </source>
</evidence>
<dbReference type="Gene3D" id="1.10.357.10">
    <property type="entry name" value="Tetracycline Repressor, domain 2"/>
    <property type="match status" value="1"/>
</dbReference>
<organism evidence="6 7">
    <name type="scientific">Kibdelosporangium phytohabitans</name>
    <dbReference type="NCBI Taxonomy" id="860235"/>
    <lineage>
        <taxon>Bacteria</taxon>
        <taxon>Bacillati</taxon>
        <taxon>Actinomycetota</taxon>
        <taxon>Actinomycetes</taxon>
        <taxon>Pseudonocardiales</taxon>
        <taxon>Pseudonocardiaceae</taxon>
        <taxon>Kibdelosporangium</taxon>
    </lineage>
</organism>
<evidence type="ECO:0000256" key="1">
    <source>
        <dbReference type="ARBA" id="ARBA00023015"/>
    </source>
</evidence>
<keyword evidence="1" id="KW-0805">Transcription regulation</keyword>
<accession>A0A0N9HVY2</accession>
<dbReference type="GO" id="GO:0045892">
    <property type="term" value="P:negative regulation of DNA-templated transcription"/>
    <property type="evidence" value="ECO:0007669"/>
    <property type="project" value="InterPro"/>
</dbReference>
<evidence type="ECO:0000313" key="6">
    <source>
        <dbReference type="EMBL" id="ALG07188.1"/>
    </source>
</evidence>
<dbReference type="InterPro" id="IPR009057">
    <property type="entry name" value="Homeodomain-like_sf"/>
</dbReference>
<dbReference type="EMBL" id="CP012752">
    <property type="protein sequence ID" value="ALG07188.1"/>
    <property type="molecule type" value="Genomic_DNA"/>
</dbReference>
<dbReference type="InterPro" id="IPR050109">
    <property type="entry name" value="HTH-type_TetR-like_transc_reg"/>
</dbReference>
<dbReference type="Pfam" id="PF02909">
    <property type="entry name" value="TetR_C_1"/>
    <property type="match status" value="1"/>
</dbReference>
<evidence type="ECO:0000256" key="3">
    <source>
        <dbReference type="ARBA" id="ARBA00023163"/>
    </source>
</evidence>
<dbReference type="Proteomes" id="UP000063699">
    <property type="component" value="Chromosome"/>
</dbReference>
<feature type="DNA-binding region" description="H-T-H motif" evidence="4">
    <location>
        <begin position="54"/>
        <end position="73"/>
    </location>
</feature>
<dbReference type="InterPro" id="IPR001647">
    <property type="entry name" value="HTH_TetR"/>
</dbReference>
<keyword evidence="2 4" id="KW-0238">DNA-binding</keyword>
<dbReference type="SUPFAM" id="SSF46689">
    <property type="entry name" value="Homeodomain-like"/>
    <property type="match status" value="1"/>
</dbReference>
<dbReference type="InterPro" id="IPR004111">
    <property type="entry name" value="Repressor_TetR_C"/>
</dbReference>
<evidence type="ECO:0000313" key="7">
    <source>
        <dbReference type="Proteomes" id="UP000063699"/>
    </source>
</evidence>
<proteinExistence type="predicted"/>
<evidence type="ECO:0000256" key="4">
    <source>
        <dbReference type="PROSITE-ProRule" id="PRU00335"/>
    </source>
</evidence>
<protein>
    <submittedName>
        <fullName evidence="6">TetR family transcriptional regulator</fullName>
    </submittedName>
</protein>
<sequence>MIEYGGSGDPSRSLALLWRTTERQSRGAKPALTVDRIVRAAIELADQEGLAALSMRRVAEQLGVGTMSIYTHVPGKGELLDVMVDTVYGETTRPDMDGRSWRERLDQVARENLALYSRHPWLLHVQTTRPPLGPNLIAKYDYELRAVTVTGLSEVEMDAVLTLVLQYVHGAARVSVEKTQAERVTGMTDNDWWAAHQPFLAQIGDAEKYPVAATVGATAGAAFDGTIDPDFAFEFGLSRLLDGIEVFVSRSADRPSRPAP</sequence>
<dbReference type="Gene3D" id="1.10.10.60">
    <property type="entry name" value="Homeodomain-like"/>
    <property type="match status" value="1"/>
</dbReference>
<reference evidence="6 7" key="1">
    <citation type="submission" date="2015-07" db="EMBL/GenBank/DDBJ databases">
        <title>Genome sequencing of Kibdelosporangium phytohabitans.</title>
        <authorList>
            <person name="Qin S."/>
            <person name="Xing K."/>
        </authorList>
    </citation>
    <scope>NUCLEOTIDE SEQUENCE [LARGE SCALE GENOMIC DNA]</scope>
    <source>
        <strain evidence="6 7">KLBMP1111</strain>
    </source>
</reference>
<dbReference type="PANTHER" id="PTHR30055:SF151">
    <property type="entry name" value="TRANSCRIPTIONAL REGULATORY PROTEIN"/>
    <property type="match status" value="1"/>
</dbReference>
<dbReference type="STRING" id="860235.AOZ06_09860"/>